<reference evidence="2 3" key="1">
    <citation type="submission" date="2019-04" db="EMBL/GenBank/DDBJ databases">
        <title>Corynebacterium endometrii sp. nov., isolated from the uterus of a cow with endometritis.</title>
        <authorList>
            <person name="Ballas P."/>
            <person name="Ruckert C."/>
            <person name="Wagener K."/>
            <person name="Drillich M."/>
            <person name="Kaempfer P."/>
            <person name="Busse H.-J."/>
            <person name="Ehling-Schulz M."/>
        </authorList>
    </citation>
    <scope>NUCLEOTIDE SEQUENCE [LARGE SCALE GENOMIC DNA]</scope>
    <source>
        <strain evidence="2 3">LMM-1653</strain>
    </source>
</reference>
<evidence type="ECO:0000256" key="1">
    <source>
        <dbReference type="SAM" id="MobiDB-lite"/>
    </source>
</evidence>
<feature type="region of interest" description="Disordered" evidence="1">
    <location>
        <begin position="1"/>
        <end position="23"/>
    </location>
</feature>
<dbReference type="RefSeq" id="WP_136140709.1">
    <property type="nucleotide sequence ID" value="NZ_CP039247.1"/>
</dbReference>
<evidence type="ECO:0008006" key="4">
    <source>
        <dbReference type="Google" id="ProtNLM"/>
    </source>
</evidence>
<organism evidence="2 3">
    <name type="scientific">Corynebacterium endometrii</name>
    <dbReference type="NCBI Taxonomy" id="2488819"/>
    <lineage>
        <taxon>Bacteria</taxon>
        <taxon>Bacillati</taxon>
        <taxon>Actinomycetota</taxon>
        <taxon>Actinomycetes</taxon>
        <taxon>Mycobacteriales</taxon>
        <taxon>Corynebacteriaceae</taxon>
        <taxon>Corynebacterium</taxon>
    </lineage>
</organism>
<sequence length="256" mass="27380">MPQVPDHVLGAFHAPTTKEPAQQMGPAWDNGLKVGNVVYARAQPTAAWSAKVRQDLEVPGARVVRPVLTTDGRFTVAGWKASVHVPGAVAYRVDETVALAGRLEAALGEASAPNGAAIGRDDVFARAEAAAWEETGEAYRELPADTPLVWGHADLAAVTLYSGTAQPAIVDLVPTAARRPRGYTAALVIVDGLIAEAVDEAICDRFSYIPEFDQLLLRAVAYRRHINNLHPKSKAAVRSHIERVESMLVSRAAAIL</sequence>
<keyword evidence="3" id="KW-1185">Reference proteome</keyword>
<dbReference type="KEGG" id="cee:CENDO_03015"/>
<evidence type="ECO:0000313" key="3">
    <source>
        <dbReference type="Proteomes" id="UP000296352"/>
    </source>
</evidence>
<name>A0A4P7QE46_9CORY</name>
<dbReference type="AlphaFoldDB" id="A0A4P7QE46"/>
<evidence type="ECO:0000313" key="2">
    <source>
        <dbReference type="EMBL" id="QCB27901.1"/>
    </source>
</evidence>
<dbReference type="Proteomes" id="UP000296352">
    <property type="component" value="Chromosome"/>
</dbReference>
<dbReference type="OrthoDB" id="4427130at2"/>
<protein>
    <recommendedName>
        <fullName evidence="4">TIGR02569 family protein</fullName>
    </recommendedName>
</protein>
<gene>
    <name evidence="2" type="ORF">CENDO_03015</name>
</gene>
<dbReference type="EMBL" id="CP039247">
    <property type="protein sequence ID" value="QCB27901.1"/>
    <property type="molecule type" value="Genomic_DNA"/>
</dbReference>
<accession>A0A4P7QE46</accession>
<proteinExistence type="predicted"/>